<dbReference type="Proteomes" id="UP000686327">
    <property type="component" value="Unassembled WGS sequence"/>
</dbReference>
<comment type="caution">
    <text evidence="1">The sequence shown here is derived from an EMBL/GenBank/DDBJ whole genome shotgun (WGS) entry which is preliminary data.</text>
</comment>
<gene>
    <name evidence="1" type="ORF">KC222_04165</name>
</gene>
<name>A0ABS6DDN8_9ENTR</name>
<evidence type="ECO:0000313" key="1">
    <source>
        <dbReference type="EMBL" id="MBU4681205.1"/>
    </source>
</evidence>
<accession>A0ABS6DDN8</accession>
<protein>
    <recommendedName>
        <fullName evidence="3">DUF2833 domain-containing protein</fullName>
    </recommendedName>
</protein>
<evidence type="ECO:0000313" key="2">
    <source>
        <dbReference type="Proteomes" id="UP000686327"/>
    </source>
</evidence>
<sequence length="154" mass="17195">MSGTSIVPATAEHVSALLQHIRTADVDEFIAASGQSPAEVLEHALRFSTRSWAGVVNDDVIGIFGVAPSSLIGGKGTPWLVGSTLIERHYRTFLRNSRPVLSEFLSLYPHLENYVDQRNHVAKAWLHWLGFHLEEPAPYGVQGLPFHRFHMEKK</sequence>
<reference evidence="2" key="1">
    <citation type="submission" date="2023-07" db="EMBL/GenBank/DDBJ databases">
        <title>Cedecea davisae an AmpC producer and its therapeutic implications.</title>
        <authorList>
            <person name="Notter J."/>
        </authorList>
    </citation>
    <scope>NUCLEOTIDE SEQUENCE [LARGE SCALE GENOMIC DNA]</scope>
    <source>
        <strain evidence="2">1</strain>
    </source>
</reference>
<keyword evidence="2" id="KW-1185">Reference proteome</keyword>
<proteinExistence type="predicted"/>
<dbReference type="RefSeq" id="WP_216374740.1">
    <property type="nucleotide sequence ID" value="NZ_JAGRYT010000002.1"/>
</dbReference>
<dbReference type="EMBL" id="JAGRYU010000005">
    <property type="protein sequence ID" value="MBU4681205.1"/>
    <property type="molecule type" value="Genomic_DNA"/>
</dbReference>
<evidence type="ECO:0008006" key="3">
    <source>
        <dbReference type="Google" id="ProtNLM"/>
    </source>
</evidence>
<organism evidence="1 2">
    <name type="scientific">Cedecea davisae</name>
    <dbReference type="NCBI Taxonomy" id="158484"/>
    <lineage>
        <taxon>Bacteria</taxon>
        <taxon>Pseudomonadati</taxon>
        <taxon>Pseudomonadota</taxon>
        <taxon>Gammaproteobacteria</taxon>
        <taxon>Enterobacterales</taxon>
        <taxon>Enterobacteriaceae</taxon>
        <taxon>Cedecea</taxon>
    </lineage>
</organism>